<dbReference type="Proteomes" id="UP001501138">
    <property type="component" value="Unassembled WGS sequence"/>
</dbReference>
<comment type="caution">
    <text evidence="1">The sequence shown here is derived from an EMBL/GenBank/DDBJ whole genome shotgun (WGS) entry which is preliminary data.</text>
</comment>
<keyword evidence="2" id="KW-1185">Reference proteome</keyword>
<dbReference type="InterPro" id="IPR015947">
    <property type="entry name" value="PUA-like_sf"/>
</dbReference>
<accession>A0ABP4VWT5</accession>
<evidence type="ECO:0000313" key="1">
    <source>
        <dbReference type="EMBL" id="GAA1740379.1"/>
    </source>
</evidence>
<evidence type="ECO:0000313" key="2">
    <source>
        <dbReference type="Proteomes" id="UP001501138"/>
    </source>
</evidence>
<organism evidence="1 2">
    <name type="scientific">Isoptericola hypogeus</name>
    <dbReference type="NCBI Taxonomy" id="300179"/>
    <lineage>
        <taxon>Bacteria</taxon>
        <taxon>Bacillati</taxon>
        <taxon>Actinomycetota</taxon>
        <taxon>Actinomycetes</taxon>
        <taxon>Micrococcales</taxon>
        <taxon>Promicromonosporaceae</taxon>
        <taxon>Isoptericola</taxon>
    </lineage>
</organism>
<evidence type="ECO:0008006" key="3">
    <source>
        <dbReference type="Google" id="ProtNLM"/>
    </source>
</evidence>
<dbReference type="SUPFAM" id="SSF88697">
    <property type="entry name" value="PUA domain-like"/>
    <property type="match status" value="1"/>
</dbReference>
<dbReference type="RefSeq" id="WP_344250640.1">
    <property type="nucleotide sequence ID" value="NZ_BAAAPM010000010.1"/>
</dbReference>
<name>A0ABP4VWT5_9MICO</name>
<protein>
    <recommendedName>
        <fullName evidence="3">EVE domain-containing protein</fullName>
    </recommendedName>
</protein>
<sequence length="158" mass="17348">MTWFLCSVSRDHTHNWELCKEIGLFGYSRGLASAKRGDHLLFWVGGRGYVGYGVVASGARVPSSSAETPWAGGKYRFKSVIPFRLLTEINGGLRLRFDRNVQELTGFNTAKLQRGVAEIDDAAASLVVMRLLEIELETKASLGEGDPHDPETLGLLHG</sequence>
<proteinExistence type="predicted"/>
<dbReference type="EMBL" id="BAAAPM010000010">
    <property type="protein sequence ID" value="GAA1740379.1"/>
    <property type="molecule type" value="Genomic_DNA"/>
</dbReference>
<reference evidence="2" key="1">
    <citation type="journal article" date="2019" name="Int. J. Syst. Evol. Microbiol.">
        <title>The Global Catalogue of Microorganisms (GCM) 10K type strain sequencing project: providing services to taxonomists for standard genome sequencing and annotation.</title>
        <authorList>
            <consortium name="The Broad Institute Genomics Platform"/>
            <consortium name="The Broad Institute Genome Sequencing Center for Infectious Disease"/>
            <person name="Wu L."/>
            <person name="Ma J."/>
        </authorList>
    </citation>
    <scope>NUCLEOTIDE SEQUENCE [LARGE SCALE GENOMIC DNA]</scope>
    <source>
        <strain evidence="2">JCM 15589</strain>
    </source>
</reference>
<gene>
    <name evidence="1" type="ORF">GCM10009809_39880</name>
</gene>